<keyword evidence="1" id="KW-0805">Transcription regulation</keyword>
<keyword evidence="3" id="KW-0804">Transcription</keyword>
<feature type="domain" description="Response regulatory" evidence="6">
    <location>
        <begin position="3"/>
        <end position="119"/>
    </location>
</feature>
<dbReference type="SUPFAM" id="SSF52172">
    <property type="entry name" value="CheY-like"/>
    <property type="match status" value="1"/>
</dbReference>
<sequence>MGTILIADRDQTERFGIRWFIQSNRIHFDRVSEAGNLKDAVEYIKMYKPDVVCIELEMVPPQHMRDIALLLRQYARWTICLTAEPVYERALQAIDFHGRSLLVKPLSPEQLKRSLLQASRQYSRKSQTDTILPAPDIVHSHFFIPHPLYERNYSLIVLRPEETRHLSTLYNWIEQYAFPHLVKHFALQHDVVCVLKIPKEQEKAVLQQEGQRILERWVSDHPHCRLSLAVHPSSVPAASIHDMYTRTADMFKLSFFKGLQQLFWVDENVIFNPVDPFLTPEEQREWMTMLDDGDKHAVKEWLYRRFTSFQNPYPDPELIRVRLTSVLAQLRRFMKTYHLDRKEDTETRYHDIFQTILSAPVLFSIVQEVVLFVFDLIDEANKQKEQSTTNVIERGLRYIEQNYRTPRLRLQDVAEHVNMSPSYYSHLLTKATGQSFRQILKSVRLKHAKKLLAESTWTVQEITEHVGFTDANYFSRIFKEATGETPREYRQKKSKKSKEK</sequence>
<dbReference type="GO" id="GO:0043565">
    <property type="term" value="F:sequence-specific DNA binding"/>
    <property type="evidence" value="ECO:0007669"/>
    <property type="project" value="InterPro"/>
</dbReference>
<dbReference type="SMART" id="SM00342">
    <property type="entry name" value="HTH_ARAC"/>
    <property type="match status" value="1"/>
</dbReference>
<dbReference type="PROSITE" id="PS01124">
    <property type="entry name" value="HTH_ARAC_FAMILY_2"/>
    <property type="match status" value="1"/>
</dbReference>
<protein>
    <recommendedName>
        <fullName evidence="9">DNA-binding response regulator</fullName>
    </recommendedName>
</protein>
<dbReference type="EMBL" id="CP019699">
    <property type="protein sequence ID" value="AQS57245.1"/>
    <property type="molecule type" value="Genomic_DNA"/>
</dbReference>
<dbReference type="PROSITE" id="PS50110">
    <property type="entry name" value="RESPONSE_REGULATORY"/>
    <property type="match status" value="1"/>
</dbReference>
<organism evidence="7 8">
    <name type="scientific">Novibacillus thermophilus</name>
    <dbReference type="NCBI Taxonomy" id="1471761"/>
    <lineage>
        <taxon>Bacteria</taxon>
        <taxon>Bacillati</taxon>
        <taxon>Bacillota</taxon>
        <taxon>Bacilli</taxon>
        <taxon>Bacillales</taxon>
        <taxon>Thermoactinomycetaceae</taxon>
        <taxon>Novibacillus</taxon>
    </lineage>
</organism>
<comment type="caution">
    <text evidence="4">Lacks conserved residue(s) required for the propagation of feature annotation.</text>
</comment>
<gene>
    <name evidence="7" type="ORF">B0W44_17345</name>
</gene>
<dbReference type="Pfam" id="PF12833">
    <property type="entry name" value="HTH_18"/>
    <property type="match status" value="1"/>
</dbReference>
<dbReference type="SUPFAM" id="SSF46689">
    <property type="entry name" value="Homeodomain-like"/>
    <property type="match status" value="1"/>
</dbReference>
<dbReference type="InterPro" id="IPR001789">
    <property type="entry name" value="Sig_transdc_resp-reg_receiver"/>
</dbReference>
<reference evidence="7 8" key="1">
    <citation type="journal article" date="2015" name="Int. J. Syst. Evol. Microbiol.">
        <title>Novibacillus thermophilus gen. nov., sp. nov., a Gram-staining-negative and moderately thermophilic member of the family Thermoactinomycetaceae.</title>
        <authorList>
            <person name="Yang G."/>
            <person name="Chen J."/>
            <person name="Zhou S."/>
        </authorList>
    </citation>
    <scope>NUCLEOTIDE SEQUENCE [LARGE SCALE GENOMIC DNA]</scope>
    <source>
        <strain evidence="7 8">SG-1</strain>
    </source>
</reference>
<evidence type="ECO:0008006" key="9">
    <source>
        <dbReference type="Google" id="ProtNLM"/>
    </source>
</evidence>
<evidence type="ECO:0000313" key="7">
    <source>
        <dbReference type="EMBL" id="AQS57245.1"/>
    </source>
</evidence>
<evidence type="ECO:0000256" key="2">
    <source>
        <dbReference type="ARBA" id="ARBA00023125"/>
    </source>
</evidence>
<evidence type="ECO:0000259" key="5">
    <source>
        <dbReference type="PROSITE" id="PS01124"/>
    </source>
</evidence>
<dbReference type="InterPro" id="IPR018062">
    <property type="entry name" value="HTH_AraC-typ_CS"/>
</dbReference>
<dbReference type="Pfam" id="PF00072">
    <property type="entry name" value="Response_reg"/>
    <property type="match status" value="1"/>
</dbReference>
<dbReference type="InterPro" id="IPR018060">
    <property type="entry name" value="HTH_AraC"/>
</dbReference>
<dbReference type="InterPro" id="IPR009057">
    <property type="entry name" value="Homeodomain-like_sf"/>
</dbReference>
<dbReference type="PROSITE" id="PS00041">
    <property type="entry name" value="HTH_ARAC_FAMILY_1"/>
    <property type="match status" value="1"/>
</dbReference>
<dbReference type="PANTHER" id="PTHR43280">
    <property type="entry name" value="ARAC-FAMILY TRANSCRIPTIONAL REGULATOR"/>
    <property type="match status" value="1"/>
</dbReference>
<accession>A0A1U9KB09</accession>
<dbReference type="RefSeq" id="WP_077721116.1">
    <property type="nucleotide sequence ID" value="NZ_CP019699.1"/>
</dbReference>
<proteinExistence type="predicted"/>
<keyword evidence="8" id="KW-1185">Reference proteome</keyword>
<dbReference type="GO" id="GO:0003700">
    <property type="term" value="F:DNA-binding transcription factor activity"/>
    <property type="evidence" value="ECO:0007669"/>
    <property type="project" value="InterPro"/>
</dbReference>
<dbReference type="AlphaFoldDB" id="A0A1U9KB09"/>
<dbReference type="PANTHER" id="PTHR43280:SF2">
    <property type="entry name" value="HTH-TYPE TRANSCRIPTIONAL REGULATOR EXSA"/>
    <property type="match status" value="1"/>
</dbReference>
<dbReference type="InterPro" id="IPR011006">
    <property type="entry name" value="CheY-like_superfamily"/>
</dbReference>
<dbReference type="STRING" id="1471761.B0W44_17345"/>
<evidence type="ECO:0000256" key="3">
    <source>
        <dbReference type="ARBA" id="ARBA00023163"/>
    </source>
</evidence>
<dbReference type="InterPro" id="IPR020449">
    <property type="entry name" value="Tscrpt_reg_AraC-type_HTH"/>
</dbReference>
<evidence type="ECO:0000313" key="8">
    <source>
        <dbReference type="Proteomes" id="UP000188603"/>
    </source>
</evidence>
<dbReference type="Gene3D" id="3.40.50.2300">
    <property type="match status" value="1"/>
</dbReference>
<dbReference type="OrthoDB" id="2563880at2"/>
<dbReference type="GO" id="GO:0000160">
    <property type="term" value="P:phosphorelay signal transduction system"/>
    <property type="evidence" value="ECO:0007669"/>
    <property type="project" value="InterPro"/>
</dbReference>
<feature type="domain" description="HTH araC/xylS-type" evidence="5">
    <location>
        <begin position="393"/>
        <end position="492"/>
    </location>
</feature>
<dbReference type="Proteomes" id="UP000188603">
    <property type="component" value="Chromosome"/>
</dbReference>
<dbReference type="PRINTS" id="PR00032">
    <property type="entry name" value="HTHARAC"/>
</dbReference>
<evidence type="ECO:0000259" key="6">
    <source>
        <dbReference type="PROSITE" id="PS50110"/>
    </source>
</evidence>
<evidence type="ECO:0000256" key="4">
    <source>
        <dbReference type="PROSITE-ProRule" id="PRU00169"/>
    </source>
</evidence>
<dbReference type="KEGG" id="ntr:B0W44_17345"/>
<dbReference type="Gene3D" id="1.10.10.60">
    <property type="entry name" value="Homeodomain-like"/>
    <property type="match status" value="2"/>
</dbReference>
<keyword evidence="2" id="KW-0238">DNA-binding</keyword>
<evidence type="ECO:0000256" key="1">
    <source>
        <dbReference type="ARBA" id="ARBA00023015"/>
    </source>
</evidence>
<name>A0A1U9KB09_9BACL</name>